<evidence type="ECO:0000256" key="2">
    <source>
        <dbReference type="ARBA" id="ARBA00022605"/>
    </source>
</evidence>
<dbReference type="GO" id="GO:0009089">
    <property type="term" value="P:lysine biosynthetic process via diaminopimelate"/>
    <property type="evidence" value="ECO:0007669"/>
    <property type="project" value="InterPro"/>
</dbReference>
<dbReference type="SUPFAM" id="SSF55347">
    <property type="entry name" value="Glyceraldehyde-3-phosphate dehydrogenase-like, C-terminal domain"/>
    <property type="match status" value="1"/>
</dbReference>
<keyword evidence="3" id="KW-0521">NADP</keyword>
<sequence>MGKSIQELLESRSDVTVQDFKAQEIDSSLPRVVIDFSSPDCLPAVLQACLDQRLPLITGTTGFSEEHRSLLTQAQAIIPILVASNMSIGIANLKQSINCFLETRAGPFTCQITEMHHANKIDSPSGTAIEIMRSLEEFLTDKISAPIKVKALRLGKIFGIHRVEFNDGKESFFFQHIAHSRDIFARGAVHAAQWISISAAGIYTFEDFLAKKL</sequence>
<dbReference type="PIRSF" id="PIRSF000161">
    <property type="entry name" value="DHPR"/>
    <property type="match status" value="1"/>
</dbReference>
<comment type="caution">
    <text evidence="14">The sequence shown here is derived from an EMBL/GenBank/DDBJ whole genome shotgun (WGS) entry which is preliminary data.</text>
</comment>
<comment type="pathway">
    <text evidence="8">Amino-acid biosynthesis; L-lysine biosynthesis via DAP pathway; (S)-tetrahydrodipicolinate from L-aspartate: step 4/4.</text>
</comment>
<reference evidence="15" key="1">
    <citation type="submission" date="2015-10" db="EMBL/GenBank/DDBJ databases">
        <title>Metagenome-Assembled Genomes uncover a global brackish microbiome.</title>
        <authorList>
            <person name="Hugerth L.W."/>
            <person name="Larsson J."/>
            <person name="Alneberg J."/>
            <person name="Lindh M.V."/>
            <person name="Legrand C."/>
            <person name="Pinhassi J."/>
            <person name="Andersson A."/>
        </authorList>
    </citation>
    <scope>NUCLEOTIDE SEQUENCE [LARGE SCALE GENOMIC DNA]</scope>
</reference>
<dbReference type="InterPro" id="IPR000846">
    <property type="entry name" value="DapB_N"/>
</dbReference>
<comment type="catalytic activity">
    <reaction evidence="10">
        <text>(S)-2,3,4,5-tetrahydrodipicolinate + NADP(+) + H2O = (2S,4S)-4-hydroxy-2,3,4,5-tetrahydrodipicolinate + NADPH + H(+)</text>
        <dbReference type="Rhea" id="RHEA:35331"/>
        <dbReference type="ChEBI" id="CHEBI:15377"/>
        <dbReference type="ChEBI" id="CHEBI:15378"/>
        <dbReference type="ChEBI" id="CHEBI:16845"/>
        <dbReference type="ChEBI" id="CHEBI:57783"/>
        <dbReference type="ChEBI" id="CHEBI:58349"/>
        <dbReference type="ChEBI" id="CHEBI:67139"/>
        <dbReference type="EC" id="1.17.1.8"/>
    </reaction>
</comment>
<evidence type="ECO:0000256" key="4">
    <source>
        <dbReference type="ARBA" id="ARBA00022915"/>
    </source>
</evidence>
<dbReference type="EC" id="1.17.1.8" evidence="9"/>
<dbReference type="SUPFAM" id="SSF51735">
    <property type="entry name" value="NAD(P)-binding Rossmann-fold domains"/>
    <property type="match status" value="1"/>
</dbReference>
<dbReference type="GO" id="GO:0005829">
    <property type="term" value="C:cytosol"/>
    <property type="evidence" value="ECO:0007669"/>
    <property type="project" value="TreeGrafter"/>
</dbReference>
<keyword evidence="6" id="KW-0520">NAD</keyword>
<evidence type="ECO:0000256" key="5">
    <source>
        <dbReference type="ARBA" id="ARBA00023002"/>
    </source>
</evidence>
<evidence type="ECO:0000256" key="7">
    <source>
        <dbReference type="ARBA" id="ARBA00023154"/>
    </source>
</evidence>
<dbReference type="Pfam" id="PF05173">
    <property type="entry name" value="DapB_C"/>
    <property type="match status" value="1"/>
</dbReference>
<dbReference type="InterPro" id="IPR022663">
    <property type="entry name" value="DapB_C"/>
</dbReference>
<accession>A0A0R2PXQ1</accession>
<dbReference type="Proteomes" id="UP000050874">
    <property type="component" value="Unassembled WGS sequence"/>
</dbReference>
<dbReference type="PANTHER" id="PTHR20836">
    <property type="entry name" value="DIHYDRODIPICOLINATE REDUCTASE"/>
    <property type="match status" value="1"/>
</dbReference>
<dbReference type="Pfam" id="PF01113">
    <property type="entry name" value="DapB_N"/>
    <property type="match status" value="1"/>
</dbReference>
<dbReference type="GO" id="GO:0019877">
    <property type="term" value="P:diaminopimelate biosynthetic process"/>
    <property type="evidence" value="ECO:0007669"/>
    <property type="project" value="UniProtKB-KW"/>
</dbReference>
<proteinExistence type="inferred from homology"/>
<evidence type="ECO:0000256" key="9">
    <source>
        <dbReference type="ARBA" id="ARBA00038983"/>
    </source>
</evidence>
<evidence type="ECO:0000256" key="3">
    <source>
        <dbReference type="ARBA" id="ARBA00022857"/>
    </source>
</evidence>
<name>A0A0R2PXQ1_9GAMM</name>
<evidence type="ECO:0000313" key="14">
    <source>
        <dbReference type="EMBL" id="KRO40234.1"/>
    </source>
</evidence>
<dbReference type="Gene3D" id="3.40.50.720">
    <property type="entry name" value="NAD(P)-binding Rossmann-like Domain"/>
    <property type="match status" value="1"/>
</dbReference>
<dbReference type="InterPro" id="IPR023940">
    <property type="entry name" value="DHDPR_bac"/>
</dbReference>
<gene>
    <name evidence="14" type="ORF">ABR63_04780</name>
</gene>
<organism evidence="14 15">
    <name type="scientific">SAR86 cluster bacterium BACL1 MAG-120920-bin57</name>
    <dbReference type="NCBI Taxonomy" id="1655571"/>
    <lineage>
        <taxon>Bacteria</taxon>
        <taxon>Pseudomonadati</taxon>
        <taxon>Pseudomonadota</taxon>
        <taxon>Gammaproteobacteria</taxon>
        <taxon>SAR86 cluster</taxon>
    </lineage>
</organism>
<evidence type="ECO:0000256" key="11">
    <source>
        <dbReference type="ARBA" id="ARBA00049396"/>
    </source>
</evidence>
<evidence type="ECO:0000259" key="13">
    <source>
        <dbReference type="Pfam" id="PF05173"/>
    </source>
</evidence>
<dbReference type="GO" id="GO:0008839">
    <property type="term" value="F:4-hydroxy-tetrahydrodipicolinate reductase"/>
    <property type="evidence" value="ECO:0007669"/>
    <property type="project" value="UniProtKB-EC"/>
</dbReference>
<keyword evidence="4" id="KW-0220">Diaminopimelate biosynthesis</keyword>
<evidence type="ECO:0000256" key="6">
    <source>
        <dbReference type="ARBA" id="ARBA00023027"/>
    </source>
</evidence>
<dbReference type="Gene3D" id="3.30.360.10">
    <property type="entry name" value="Dihydrodipicolinate Reductase, domain 2"/>
    <property type="match status" value="1"/>
</dbReference>
<comment type="similarity">
    <text evidence="1">Belongs to the DapB family.</text>
</comment>
<evidence type="ECO:0000256" key="10">
    <source>
        <dbReference type="ARBA" id="ARBA00049080"/>
    </source>
</evidence>
<keyword evidence="7" id="KW-0457">Lysine biosynthesis</keyword>
<keyword evidence="2" id="KW-0028">Amino-acid biosynthesis</keyword>
<dbReference type="PANTHER" id="PTHR20836:SF0">
    <property type="entry name" value="4-HYDROXY-TETRAHYDRODIPICOLINATE REDUCTASE 1, CHLOROPLASTIC-RELATED"/>
    <property type="match status" value="1"/>
</dbReference>
<dbReference type="EMBL" id="LIAV01000153">
    <property type="protein sequence ID" value="KRO40234.1"/>
    <property type="molecule type" value="Genomic_DNA"/>
</dbReference>
<evidence type="ECO:0000313" key="15">
    <source>
        <dbReference type="Proteomes" id="UP000050874"/>
    </source>
</evidence>
<keyword evidence="5" id="KW-0560">Oxidoreductase</keyword>
<protein>
    <recommendedName>
        <fullName evidence="9">4-hydroxy-tetrahydrodipicolinate reductase</fullName>
        <ecNumber evidence="9">1.17.1.8</ecNumber>
    </recommendedName>
</protein>
<evidence type="ECO:0000256" key="8">
    <source>
        <dbReference type="ARBA" id="ARBA00037922"/>
    </source>
</evidence>
<comment type="catalytic activity">
    <reaction evidence="11">
        <text>(S)-2,3,4,5-tetrahydrodipicolinate + NAD(+) + H2O = (2S,4S)-4-hydroxy-2,3,4,5-tetrahydrodipicolinate + NADH + H(+)</text>
        <dbReference type="Rhea" id="RHEA:35323"/>
        <dbReference type="ChEBI" id="CHEBI:15377"/>
        <dbReference type="ChEBI" id="CHEBI:15378"/>
        <dbReference type="ChEBI" id="CHEBI:16845"/>
        <dbReference type="ChEBI" id="CHEBI:57540"/>
        <dbReference type="ChEBI" id="CHEBI:57945"/>
        <dbReference type="ChEBI" id="CHEBI:67139"/>
        <dbReference type="EC" id="1.17.1.8"/>
    </reaction>
</comment>
<feature type="domain" description="Dihydrodipicolinate reductase N-terminal" evidence="12">
    <location>
        <begin position="5"/>
        <end position="86"/>
    </location>
</feature>
<evidence type="ECO:0000256" key="1">
    <source>
        <dbReference type="ARBA" id="ARBA00006642"/>
    </source>
</evidence>
<evidence type="ECO:0000259" key="12">
    <source>
        <dbReference type="Pfam" id="PF01113"/>
    </source>
</evidence>
<dbReference type="AlphaFoldDB" id="A0A0R2PXQ1"/>
<dbReference type="InterPro" id="IPR036291">
    <property type="entry name" value="NAD(P)-bd_dom_sf"/>
</dbReference>
<feature type="domain" description="Dihydrodipicolinate reductase C-terminal" evidence="13">
    <location>
        <begin position="106"/>
        <end position="209"/>
    </location>
</feature>